<organism evidence="1">
    <name type="scientific">candidate division WOR-3 bacterium</name>
    <dbReference type="NCBI Taxonomy" id="2052148"/>
    <lineage>
        <taxon>Bacteria</taxon>
        <taxon>Bacteria division WOR-3</taxon>
    </lineage>
</organism>
<evidence type="ECO:0000313" key="1">
    <source>
        <dbReference type="EMBL" id="HGL17094.1"/>
    </source>
</evidence>
<comment type="caution">
    <text evidence="1">The sequence shown here is derived from an EMBL/GenBank/DDBJ whole genome shotgun (WGS) entry which is preliminary data.</text>
</comment>
<reference evidence="1" key="1">
    <citation type="journal article" date="2020" name="mSystems">
        <title>Genome- and Community-Level Interaction Insights into Carbon Utilization and Element Cycling Functions of Hydrothermarchaeota in Hydrothermal Sediment.</title>
        <authorList>
            <person name="Zhou Z."/>
            <person name="Liu Y."/>
            <person name="Xu W."/>
            <person name="Pan J."/>
            <person name="Luo Z.H."/>
            <person name="Li M."/>
        </authorList>
    </citation>
    <scope>NUCLEOTIDE SEQUENCE [LARGE SCALE GENOMIC DNA]</scope>
    <source>
        <strain evidence="1">SpSt-69</strain>
    </source>
</reference>
<name>A0A7V3ZWV4_UNCW3</name>
<dbReference type="EMBL" id="DTDJ01000018">
    <property type="protein sequence ID" value="HGL17094.1"/>
    <property type="molecule type" value="Genomic_DNA"/>
</dbReference>
<accession>A0A7V3ZWV4</accession>
<proteinExistence type="predicted"/>
<protein>
    <submittedName>
        <fullName evidence="1">Uncharacterized protein</fullName>
    </submittedName>
</protein>
<sequence length="77" mass="9189">MKKKKFKYEAANKPTAGEKSLFINKSLMRELEEDVLTIRIETKKRILKNYLNIAEWEPEVFGSEMQQTTIWINRVKI</sequence>
<gene>
    <name evidence="1" type="ORF">ENU66_01975</name>
</gene>
<dbReference type="AlphaFoldDB" id="A0A7V3ZWV4"/>